<organism evidence="6 7">
    <name type="scientific">Neoaquamicrobium sediminum</name>
    <dbReference type="NCBI Taxonomy" id="1849104"/>
    <lineage>
        <taxon>Bacteria</taxon>
        <taxon>Pseudomonadati</taxon>
        <taxon>Pseudomonadota</taxon>
        <taxon>Alphaproteobacteria</taxon>
        <taxon>Hyphomicrobiales</taxon>
        <taxon>Phyllobacteriaceae</taxon>
        <taxon>Neoaquamicrobium</taxon>
    </lineage>
</organism>
<keyword evidence="3 5" id="KW-1133">Transmembrane helix</keyword>
<name>A0ABV3X1B8_9HYPH</name>
<keyword evidence="4 5" id="KW-0472">Membrane</keyword>
<reference evidence="6 7" key="1">
    <citation type="submission" date="2024-01" db="EMBL/GenBank/DDBJ databases">
        <title>New evidence supports the origin of RcGTA from prophage.</title>
        <authorList>
            <person name="Xu Y."/>
            <person name="Liu B."/>
            <person name="Chen F."/>
        </authorList>
    </citation>
    <scope>NUCLEOTIDE SEQUENCE [LARGE SCALE GENOMIC DNA]</scope>
    <source>
        <strain evidence="6 7">CBW1107-2</strain>
    </source>
</reference>
<keyword evidence="2 5" id="KW-0812">Transmembrane</keyword>
<accession>A0ABV3X1B8</accession>
<protein>
    <submittedName>
        <fullName evidence="6">DoxX family protein</fullName>
    </submittedName>
</protein>
<dbReference type="RefSeq" id="WP_173194984.1">
    <property type="nucleotide sequence ID" value="NZ_JABETK010000005.1"/>
</dbReference>
<sequence length="136" mass="14252">MSARNLNIALWTAQVLLALVFGAAGVMKVTMPLSDLAGMLAWPGNVPSWLVRFIGTAELAGAIGILVPALTRIQPLLTPLAALGFAIIQILAVPVHISQGDIAMVGPVNAILLALALFVVWGRYRKLPIQPKGALA</sequence>
<dbReference type="Pfam" id="PF13564">
    <property type="entry name" value="DoxX_2"/>
    <property type="match status" value="1"/>
</dbReference>
<evidence type="ECO:0000256" key="5">
    <source>
        <dbReference type="SAM" id="Phobius"/>
    </source>
</evidence>
<keyword evidence="7" id="KW-1185">Reference proteome</keyword>
<gene>
    <name evidence="6" type="ORF">V1479_25750</name>
</gene>
<evidence type="ECO:0000256" key="1">
    <source>
        <dbReference type="ARBA" id="ARBA00004141"/>
    </source>
</evidence>
<evidence type="ECO:0000256" key="2">
    <source>
        <dbReference type="ARBA" id="ARBA00022692"/>
    </source>
</evidence>
<dbReference type="Proteomes" id="UP001559025">
    <property type="component" value="Unassembled WGS sequence"/>
</dbReference>
<feature type="transmembrane region" description="Helical" evidence="5">
    <location>
        <begin position="103"/>
        <end position="122"/>
    </location>
</feature>
<comment type="subcellular location">
    <subcellularLocation>
        <location evidence="1">Membrane</location>
        <topology evidence="1">Multi-pass membrane protein</topology>
    </subcellularLocation>
</comment>
<evidence type="ECO:0000313" key="7">
    <source>
        <dbReference type="Proteomes" id="UP001559025"/>
    </source>
</evidence>
<feature type="transmembrane region" description="Helical" evidence="5">
    <location>
        <begin position="49"/>
        <end position="70"/>
    </location>
</feature>
<proteinExistence type="predicted"/>
<dbReference type="InterPro" id="IPR032808">
    <property type="entry name" value="DoxX"/>
</dbReference>
<evidence type="ECO:0000313" key="6">
    <source>
        <dbReference type="EMBL" id="MEX4010711.1"/>
    </source>
</evidence>
<evidence type="ECO:0000256" key="4">
    <source>
        <dbReference type="ARBA" id="ARBA00023136"/>
    </source>
</evidence>
<feature type="transmembrane region" description="Helical" evidence="5">
    <location>
        <begin position="77"/>
        <end position="97"/>
    </location>
</feature>
<comment type="caution">
    <text evidence="6">The sequence shown here is derived from an EMBL/GenBank/DDBJ whole genome shotgun (WGS) entry which is preliminary data.</text>
</comment>
<evidence type="ECO:0000256" key="3">
    <source>
        <dbReference type="ARBA" id="ARBA00022989"/>
    </source>
</evidence>
<dbReference type="EMBL" id="JAZHFV010000023">
    <property type="protein sequence ID" value="MEX4010711.1"/>
    <property type="molecule type" value="Genomic_DNA"/>
</dbReference>